<keyword evidence="9" id="KW-1015">Disulfide bond</keyword>
<reference evidence="13" key="1">
    <citation type="submission" date="2025-08" db="UniProtKB">
        <authorList>
            <consortium name="RefSeq"/>
        </authorList>
    </citation>
    <scope>IDENTIFICATION</scope>
</reference>
<gene>
    <name evidence="13" type="primary">SLAMF6</name>
</gene>
<comment type="subcellular location">
    <subcellularLocation>
        <location evidence="1">Membrane</location>
        <topology evidence="1">Single-pass type I membrane protein</topology>
    </subcellularLocation>
</comment>
<evidence type="ECO:0000256" key="1">
    <source>
        <dbReference type="ARBA" id="ARBA00004479"/>
    </source>
</evidence>
<keyword evidence="12" id="KW-1185">Reference proteome</keyword>
<evidence type="ECO:0000256" key="7">
    <source>
        <dbReference type="ARBA" id="ARBA00023130"/>
    </source>
</evidence>
<dbReference type="Gene3D" id="2.60.40.10">
    <property type="entry name" value="Immunoglobulins"/>
    <property type="match status" value="2"/>
</dbReference>
<dbReference type="InterPro" id="IPR013106">
    <property type="entry name" value="Ig_V-set"/>
</dbReference>
<proteinExistence type="predicted"/>
<accession>A0A8B7AIW9</accession>
<evidence type="ECO:0000256" key="5">
    <source>
        <dbReference type="ARBA" id="ARBA00022859"/>
    </source>
</evidence>
<evidence type="ECO:0000313" key="13">
    <source>
        <dbReference type="RefSeq" id="XP_007945981.2"/>
    </source>
</evidence>
<dbReference type="FunFam" id="2.60.40.10:FF:000820">
    <property type="entry name" value="SLAM family member 7"/>
    <property type="match status" value="1"/>
</dbReference>
<dbReference type="InterPro" id="IPR036179">
    <property type="entry name" value="Ig-like_dom_sf"/>
</dbReference>
<dbReference type="Pfam" id="PF07686">
    <property type="entry name" value="V-set"/>
    <property type="match status" value="1"/>
</dbReference>
<dbReference type="InterPro" id="IPR013783">
    <property type="entry name" value="Ig-like_fold"/>
</dbReference>
<dbReference type="SUPFAM" id="SSF48726">
    <property type="entry name" value="Immunoglobulin"/>
    <property type="match status" value="1"/>
</dbReference>
<dbReference type="InterPro" id="IPR015631">
    <property type="entry name" value="CD2/SLAM_rcpt"/>
</dbReference>
<keyword evidence="2" id="KW-0399">Innate immunity</keyword>
<dbReference type="PANTHER" id="PTHR12080">
    <property type="entry name" value="SIGNALING LYMPHOCYTIC ACTIVATION MOLECULE"/>
    <property type="match status" value="1"/>
</dbReference>
<protein>
    <submittedName>
        <fullName evidence="13">SLAM family member 6</fullName>
    </submittedName>
</protein>
<evidence type="ECO:0000256" key="8">
    <source>
        <dbReference type="ARBA" id="ARBA00023136"/>
    </source>
</evidence>
<evidence type="ECO:0000256" key="11">
    <source>
        <dbReference type="ARBA" id="ARBA00023319"/>
    </source>
</evidence>
<name>A0A8B7AIW9_ORYAF</name>
<sequence length="377" mass="41745">MDKLAHALSGMTLFWMNDKQPQQEAAAISSTPTVHKKWSSTLGYFKGTRYNPAIKTKNFAAELFSRENLGDDVRSPAPVSTAESMLWLFQSLTLVFCLGPGSIVSQSSSVPQMVNGVLGESVTLPLELPEREKIESITWLHNGTSITFLQQSETGNPQVHVTDPKRKGQLKFTQSCSLQLNNLTMEDAGWYGAQMASKTSRTVYYYTLRIFGRLTNLNITSIFVSFENKTCVAHLTCNVENPNDDVLFIWQPIGKIGPNLTISCEPKNCSEQNYTCIAKNPVSTLSSSVSAKSLCKETMENTEYTSVPPGSTVYAQVNHPNKKREIPKPVKNHESATIYSTVQAPKEKLKKDQGAKYRELGKSNPNEAKDGPDHAKP</sequence>
<evidence type="ECO:0000256" key="6">
    <source>
        <dbReference type="ARBA" id="ARBA00022989"/>
    </source>
</evidence>
<keyword evidence="11" id="KW-0393">Immunoglobulin domain</keyword>
<dbReference type="AlphaFoldDB" id="A0A8B7AIW9"/>
<dbReference type="GO" id="GO:0032729">
    <property type="term" value="P:positive regulation of type II interferon production"/>
    <property type="evidence" value="ECO:0007669"/>
    <property type="project" value="TreeGrafter"/>
</dbReference>
<dbReference type="GeneID" id="103202857"/>
<dbReference type="Proteomes" id="UP000694850">
    <property type="component" value="Unplaced"/>
</dbReference>
<keyword evidence="5" id="KW-0391">Immunity</keyword>
<dbReference type="GO" id="GO:0009897">
    <property type="term" value="C:external side of plasma membrane"/>
    <property type="evidence" value="ECO:0007669"/>
    <property type="project" value="TreeGrafter"/>
</dbReference>
<dbReference type="GO" id="GO:0072540">
    <property type="term" value="P:T-helper 17 cell lineage commitment"/>
    <property type="evidence" value="ECO:0007669"/>
    <property type="project" value="TreeGrafter"/>
</dbReference>
<evidence type="ECO:0000256" key="10">
    <source>
        <dbReference type="ARBA" id="ARBA00023180"/>
    </source>
</evidence>
<evidence type="ECO:0000256" key="4">
    <source>
        <dbReference type="ARBA" id="ARBA00022729"/>
    </source>
</evidence>
<evidence type="ECO:0000313" key="12">
    <source>
        <dbReference type="Proteomes" id="UP000694850"/>
    </source>
</evidence>
<dbReference type="CTD" id="114836"/>
<dbReference type="OrthoDB" id="8963224at2759"/>
<organism evidence="12 13">
    <name type="scientific">Orycteropus afer afer</name>
    <dbReference type="NCBI Taxonomy" id="1230840"/>
    <lineage>
        <taxon>Eukaryota</taxon>
        <taxon>Metazoa</taxon>
        <taxon>Chordata</taxon>
        <taxon>Craniata</taxon>
        <taxon>Vertebrata</taxon>
        <taxon>Euteleostomi</taxon>
        <taxon>Mammalia</taxon>
        <taxon>Eutheria</taxon>
        <taxon>Afrotheria</taxon>
        <taxon>Tubulidentata</taxon>
        <taxon>Orycteropodidae</taxon>
        <taxon>Orycteropus</taxon>
    </lineage>
</organism>
<evidence type="ECO:0000256" key="3">
    <source>
        <dbReference type="ARBA" id="ARBA00022692"/>
    </source>
</evidence>
<dbReference type="PANTHER" id="PTHR12080:SF16">
    <property type="entry name" value="SLAM FAMILY MEMBER 6"/>
    <property type="match status" value="1"/>
</dbReference>
<evidence type="ECO:0000256" key="9">
    <source>
        <dbReference type="ARBA" id="ARBA00023157"/>
    </source>
</evidence>
<keyword evidence="4" id="KW-0732">Signal</keyword>
<keyword evidence="8" id="KW-0472">Membrane</keyword>
<keyword evidence="3" id="KW-0812">Transmembrane</keyword>
<dbReference type="GO" id="GO:0045087">
    <property type="term" value="P:innate immune response"/>
    <property type="evidence" value="ECO:0007669"/>
    <property type="project" value="UniProtKB-KW"/>
</dbReference>
<dbReference type="RefSeq" id="XP_007945981.2">
    <property type="nucleotide sequence ID" value="XM_007947790.2"/>
</dbReference>
<keyword evidence="7" id="KW-1064">Adaptive immunity</keyword>
<keyword evidence="6" id="KW-1133">Transmembrane helix</keyword>
<keyword evidence="10" id="KW-0325">Glycoprotein</keyword>
<evidence type="ECO:0000256" key="2">
    <source>
        <dbReference type="ARBA" id="ARBA00022588"/>
    </source>
</evidence>